<dbReference type="RefSeq" id="XP_040757128.1">
    <property type="nucleotide sequence ID" value="XM_040913734.1"/>
</dbReference>
<feature type="region of interest" description="Disordered" evidence="1">
    <location>
        <begin position="178"/>
        <end position="214"/>
    </location>
</feature>
<dbReference type="GeneID" id="63830762"/>
<protein>
    <submittedName>
        <fullName evidence="2">Uncharacterized protein</fullName>
    </submittedName>
</protein>
<gene>
    <name evidence="2" type="ORF">LAESUDRAFT_765601</name>
</gene>
<reference evidence="2 3" key="1">
    <citation type="journal article" date="2016" name="Mol. Biol. Evol.">
        <title>Comparative Genomics of Early-Diverging Mushroom-Forming Fungi Provides Insights into the Origins of Lignocellulose Decay Capabilities.</title>
        <authorList>
            <person name="Nagy L.G."/>
            <person name="Riley R."/>
            <person name="Tritt A."/>
            <person name="Adam C."/>
            <person name="Daum C."/>
            <person name="Floudas D."/>
            <person name="Sun H."/>
            <person name="Yadav J.S."/>
            <person name="Pangilinan J."/>
            <person name="Larsson K.H."/>
            <person name="Matsuura K."/>
            <person name="Barry K."/>
            <person name="Labutti K."/>
            <person name="Kuo R."/>
            <person name="Ohm R.A."/>
            <person name="Bhattacharya S.S."/>
            <person name="Shirouzu T."/>
            <person name="Yoshinaga Y."/>
            <person name="Martin F.M."/>
            <person name="Grigoriev I.V."/>
            <person name="Hibbett D.S."/>
        </authorList>
    </citation>
    <scope>NUCLEOTIDE SEQUENCE [LARGE SCALE GENOMIC DNA]</scope>
    <source>
        <strain evidence="2 3">93-53</strain>
    </source>
</reference>
<name>A0A165AP70_9APHY</name>
<keyword evidence="3" id="KW-1185">Reference proteome</keyword>
<dbReference type="EMBL" id="KV427946">
    <property type="protein sequence ID" value="KZS99387.1"/>
    <property type="molecule type" value="Genomic_DNA"/>
</dbReference>
<dbReference type="InParanoid" id="A0A165AP70"/>
<evidence type="ECO:0000256" key="1">
    <source>
        <dbReference type="SAM" id="MobiDB-lite"/>
    </source>
</evidence>
<proteinExistence type="predicted"/>
<sequence>MVDTTHIIKRGIIRYPRDRTPPLERYKPRKGRLITGGRKPAPPAELITSNAVPPTIITPQPVRPIPNFTKVSTAARPIRPLPSRVRLTLHIETLKKQVNATHFRLQPLLGAYWERLDKDRRKQLQLISCELDKVCADLYTGTREYTFIEKQVVNTVCLELGRHMMEAPLVPPDHHYLGSNPGTPHHRLEDCRPQLPHSSPPTYLPHGHTTDTNMSVLRTPSDSPHLAKYPTIFANG</sequence>
<evidence type="ECO:0000313" key="3">
    <source>
        <dbReference type="Proteomes" id="UP000076871"/>
    </source>
</evidence>
<accession>A0A165AP70</accession>
<feature type="region of interest" description="Disordered" evidence="1">
    <location>
        <begin position="18"/>
        <end position="47"/>
    </location>
</feature>
<dbReference type="AlphaFoldDB" id="A0A165AP70"/>
<dbReference type="Proteomes" id="UP000076871">
    <property type="component" value="Unassembled WGS sequence"/>
</dbReference>
<organism evidence="2 3">
    <name type="scientific">Laetiporus sulphureus 93-53</name>
    <dbReference type="NCBI Taxonomy" id="1314785"/>
    <lineage>
        <taxon>Eukaryota</taxon>
        <taxon>Fungi</taxon>
        <taxon>Dikarya</taxon>
        <taxon>Basidiomycota</taxon>
        <taxon>Agaricomycotina</taxon>
        <taxon>Agaricomycetes</taxon>
        <taxon>Polyporales</taxon>
        <taxon>Laetiporus</taxon>
    </lineage>
</organism>
<evidence type="ECO:0000313" key="2">
    <source>
        <dbReference type="EMBL" id="KZS99387.1"/>
    </source>
</evidence>